<gene>
    <name evidence="1" type="ORF">S01H4_47975</name>
</gene>
<comment type="caution">
    <text evidence="1">The sequence shown here is derived from an EMBL/GenBank/DDBJ whole genome shotgun (WGS) entry which is preliminary data.</text>
</comment>
<dbReference type="SUPFAM" id="SSF52499">
    <property type="entry name" value="Isochorismatase-like hydrolases"/>
    <property type="match status" value="1"/>
</dbReference>
<accession>X1E405</accession>
<dbReference type="Gene3D" id="3.40.50.880">
    <property type="match status" value="1"/>
</dbReference>
<dbReference type="Gene3D" id="3.40.50.850">
    <property type="entry name" value="Isochorismatase-like"/>
    <property type="match status" value="1"/>
</dbReference>
<reference evidence="1" key="1">
    <citation type="journal article" date="2014" name="Front. Microbiol.">
        <title>High frequency of phylogenetically diverse reductive dehalogenase-homologous genes in deep subseafloor sedimentary metagenomes.</title>
        <authorList>
            <person name="Kawai M."/>
            <person name="Futagami T."/>
            <person name="Toyoda A."/>
            <person name="Takaki Y."/>
            <person name="Nishi S."/>
            <person name="Hori S."/>
            <person name="Arai W."/>
            <person name="Tsubouchi T."/>
            <person name="Morono Y."/>
            <person name="Uchiyama I."/>
            <person name="Ito T."/>
            <person name="Fujiyama A."/>
            <person name="Inagaki F."/>
            <person name="Takami H."/>
        </authorList>
    </citation>
    <scope>NUCLEOTIDE SEQUENCE</scope>
    <source>
        <strain evidence="1">Expedition CK06-06</strain>
    </source>
</reference>
<evidence type="ECO:0008006" key="2">
    <source>
        <dbReference type="Google" id="ProtNLM"/>
    </source>
</evidence>
<feature type="non-terminal residue" evidence="1">
    <location>
        <position position="1"/>
    </location>
</feature>
<sequence>QHLGIDNIILMGVHTNMCVLGRPFGLRNMARYGRNVVLMRDMTDTMYNSRMHPFVSHFTGTDLIVKHIEKFVCPTITSTAFAGRQQFCFKNDKRLRVVFISAEGEYKAAETLPEFAHELETKYGLCCELLQGSTDSRSKERNYISGMEVLSKADLALVFVRRRAFQAEQMKYFRDYLDRGPLIGLRTASHAFDTRGNAPDGHVEWRKFDPEVLGGNYHGHYGSGPVTTVTVAAGAKGHPILAGVQMPFMSNGSLYEVSPLSRSAKRLLIGTIPNKEP</sequence>
<dbReference type="InterPro" id="IPR029062">
    <property type="entry name" value="Class_I_gatase-like"/>
</dbReference>
<dbReference type="AlphaFoldDB" id="X1E405"/>
<organism evidence="1">
    <name type="scientific">marine sediment metagenome</name>
    <dbReference type="NCBI Taxonomy" id="412755"/>
    <lineage>
        <taxon>unclassified sequences</taxon>
        <taxon>metagenomes</taxon>
        <taxon>ecological metagenomes</taxon>
    </lineage>
</organism>
<dbReference type="InterPro" id="IPR036380">
    <property type="entry name" value="Isochorismatase-like_sf"/>
</dbReference>
<dbReference type="SUPFAM" id="SSF52317">
    <property type="entry name" value="Class I glutamine amidotransferase-like"/>
    <property type="match status" value="1"/>
</dbReference>
<evidence type="ECO:0000313" key="1">
    <source>
        <dbReference type="EMBL" id="GAH03398.1"/>
    </source>
</evidence>
<protein>
    <recommendedName>
        <fullName evidence="2">ThuA-like domain-containing protein</fullName>
    </recommendedName>
</protein>
<dbReference type="EMBL" id="BART01026996">
    <property type="protein sequence ID" value="GAH03398.1"/>
    <property type="molecule type" value="Genomic_DNA"/>
</dbReference>
<name>X1E405_9ZZZZ</name>
<proteinExistence type="predicted"/>
<feature type="non-terminal residue" evidence="1">
    <location>
        <position position="277"/>
    </location>
</feature>